<feature type="transmembrane region" description="Helical" evidence="12">
    <location>
        <begin position="736"/>
        <end position="756"/>
    </location>
</feature>
<name>A0A1M5VWH0_9BRAD</name>
<feature type="transmembrane region" description="Helical" evidence="12">
    <location>
        <begin position="21"/>
        <end position="46"/>
    </location>
</feature>
<accession>A0A1M5VWH0</accession>
<evidence type="ECO:0000256" key="10">
    <source>
        <dbReference type="ARBA" id="ARBA00068721"/>
    </source>
</evidence>
<feature type="transmembrane region" description="Helical" evidence="12">
    <location>
        <begin position="819"/>
        <end position="837"/>
    </location>
</feature>
<evidence type="ECO:0000256" key="3">
    <source>
        <dbReference type="ARBA" id="ARBA00022679"/>
    </source>
</evidence>
<dbReference type="Pfam" id="PF13641">
    <property type="entry name" value="Glyco_tranf_2_3"/>
    <property type="match status" value="1"/>
</dbReference>
<evidence type="ECO:0000256" key="11">
    <source>
        <dbReference type="ARBA" id="ARBA00078564"/>
    </source>
</evidence>
<evidence type="ECO:0000256" key="7">
    <source>
        <dbReference type="ARBA" id="ARBA00023136"/>
    </source>
</evidence>
<keyword evidence="3 13" id="KW-0808">Transferase</keyword>
<dbReference type="RefSeq" id="WP_079604650.1">
    <property type="nucleotide sequence ID" value="NZ_LT670817.1"/>
</dbReference>
<organism evidence="13 14">
    <name type="scientific">Bradyrhizobium erythrophlei</name>
    <dbReference type="NCBI Taxonomy" id="1437360"/>
    <lineage>
        <taxon>Bacteria</taxon>
        <taxon>Pseudomonadati</taxon>
        <taxon>Pseudomonadota</taxon>
        <taxon>Alphaproteobacteria</taxon>
        <taxon>Hyphomicrobiales</taxon>
        <taxon>Nitrobacteraceae</taxon>
        <taxon>Bradyrhizobium</taxon>
    </lineage>
</organism>
<keyword evidence="4 12" id="KW-0812">Transmembrane</keyword>
<comment type="catalytic activity">
    <reaction evidence="8">
        <text>a 1,2-diacyl-sn-glycerol + UDP-alpha-D-glucose = a 1,2-diacyl-3-O-(beta-D-glucopyranosyl)-sn-glycerol + UDP + H(+)</text>
        <dbReference type="Rhea" id="RHEA:17285"/>
        <dbReference type="ChEBI" id="CHEBI:15378"/>
        <dbReference type="ChEBI" id="CHEBI:17815"/>
        <dbReference type="ChEBI" id="CHEBI:58223"/>
        <dbReference type="ChEBI" id="CHEBI:58885"/>
        <dbReference type="ChEBI" id="CHEBI:75799"/>
        <dbReference type="EC" id="2.4.1.336"/>
    </reaction>
</comment>
<dbReference type="PANTHER" id="PTHR43867:SF4">
    <property type="entry name" value="BETA-(1-3)-GLUCOSYL TRANSFERASE"/>
    <property type="match status" value="1"/>
</dbReference>
<feature type="transmembrane region" description="Helical" evidence="12">
    <location>
        <begin position="384"/>
        <end position="405"/>
    </location>
</feature>
<feature type="transmembrane region" description="Helical" evidence="12">
    <location>
        <begin position="328"/>
        <end position="350"/>
    </location>
</feature>
<dbReference type="EC" id="2.4.1.336" evidence="9"/>
<keyword evidence="7 12" id="KW-0472">Membrane</keyword>
<gene>
    <name evidence="13" type="ORF">SAMN05443248_6216</name>
</gene>
<dbReference type="InterPro" id="IPR029044">
    <property type="entry name" value="Nucleotide-diphossugar_trans"/>
</dbReference>
<dbReference type="InterPro" id="IPR017853">
    <property type="entry name" value="GH"/>
</dbReference>
<dbReference type="AlphaFoldDB" id="A0A1M5VWH0"/>
<dbReference type="InterPro" id="IPR050321">
    <property type="entry name" value="Glycosyltr_2/OpgH_subfam"/>
</dbReference>
<keyword evidence="5" id="KW-0460">Magnesium</keyword>
<dbReference type="SUPFAM" id="SSF51445">
    <property type="entry name" value="(Trans)glycosidases"/>
    <property type="match status" value="1"/>
</dbReference>
<dbReference type="Proteomes" id="UP000189796">
    <property type="component" value="Chromosome I"/>
</dbReference>
<feature type="transmembrane region" description="Helical" evidence="12">
    <location>
        <begin position="357"/>
        <end position="378"/>
    </location>
</feature>
<evidence type="ECO:0000256" key="5">
    <source>
        <dbReference type="ARBA" id="ARBA00022842"/>
    </source>
</evidence>
<sequence length="882" mass="97604">MKTRDEIARDGRRTGAAGRRHRVMSLGVFAALFTLIACLHLAFWALTKPDLTAASVEGKLPSVSYNRFAEQTPDGLRVPEARIRADLTEIAKHAKAVRTYASTQGLERVPEIAAELGLTVTLGVWIDKNAARNEREIATALDLARRYHNVTRLVVGNETFLRHEHTAAGLANIIRRVKRDSPVPVATADHWKTFLDHPELVDSVDEVFAHILPYWEGMSKQTAVEGSLDIYDKLRAAYPGKEIDIGEFGWPSAGHNFEAAVPDPISQAVILRNFVARANALGIDYNIVEAIDQPEKLFEGNVGPYWGIADSSLRPKFAWTGPIADADYWNTALLAVLVGSLLSISILILPGATISQATLLAIADHLVGDWCAGVLVYWQDHYFLHGEVVTFAIALPLLSLLAPILRSRMHEMTTVALGREPTRLLNLSAPAPGPAPAAKPPKVSIHIPAYREPPEMLLRTIDSVARLDYPDFECVVVINNTPDPAFWQPIERRCRELGPRFKFICVQNLVGFKAAALRLAMAETADEAEIIGVIDADYVVDPTWLRDLVPGFADPKVGLIQAPQDHRDGDRSQIHAAMNAEYAGFFDIGMVERNEVNAIIVHGTMCLIRRTALEAAGGWSSDTICEDSDLGLTILELGWRAHYTNRRYGWGLLPQDYLAFKTQRSRWAGGAMQIVKKHWRQFLPGMSRLDRDQKREFAFGWLNWFGAEMIAVAAAMLNLVWVPFVAFKIVAIPDVLLTLPVLAAFLVSLVHFVSSYRLRVGVPYRQMLGAMVVFMSVQWTVASAAFQAALPASRSYFHRTRKGNGAIVGTRIMTMPETLLGGLLVAGSLIIFATNIYRFLAIDLFATILLIQSLPFLSAVALVWLERRGEGRSKAMAVVRPI</sequence>
<dbReference type="EMBL" id="LT670817">
    <property type="protein sequence ID" value="SHH79576.1"/>
    <property type="molecule type" value="Genomic_DNA"/>
</dbReference>
<dbReference type="OrthoDB" id="9806824at2"/>
<evidence type="ECO:0000313" key="13">
    <source>
        <dbReference type="EMBL" id="SHH79576.1"/>
    </source>
</evidence>
<protein>
    <recommendedName>
        <fullName evidence="10">Beta-monoglucosyldiacylglycerol synthase</fullName>
        <ecNumber evidence="9">2.4.1.336</ecNumber>
    </recommendedName>
    <alternativeName>
        <fullName evidence="11">UDP-glucose:1,2-diacylglycerol 3-beta-D-glucosyltransferase</fullName>
    </alternativeName>
</protein>
<keyword evidence="6 12" id="KW-1133">Transmembrane helix</keyword>
<evidence type="ECO:0000256" key="2">
    <source>
        <dbReference type="ARBA" id="ARBA00022676"/>
    </source>
</evidence>
<reference evidence="13 14" key="1">
    <citation type="submission" date="2016-11" db="EMBL/GenBank/DDBJ databases">
        <authorList>
            <person name="Jaros S."/>
            <person name="Januszkiewicz K."/>
            <person name="Wedrychowicz H."/>
        </authorList>
    </citation>
    <scope>NUCLEOTIDE SEQUENCE [LARGE SCALE GENOMIC DNA]</scope>
    <source>
        <strain evidence="13 14">GAS138</strain>
    </source>
</reference>
<dbReference type="Gene3D" id="3.90.550.10">
    <property type="entry name" value="Spore Coat Polysaccharide Biosynthesis Protein SpsA, Chain A"/>
    <property type="match status" value="1"/>
</dbReference>
<comment type="subcellular location">
    <subcellularLocation>
        <location evidence="1">Membrane</location>
        <topology evidence="1">Multi-pass membrane protein</topology>
    </subcellularLocation>
</comment>
<feature type="transmembrane region" description="Helical" evidence="12">
    <location>
        <begin position="844"/>
        <end position="865"/>
    </location>
</feature>
<keyword evidence="2" id="KW-0328">Glycosyltransferase</keyword>
<proteinExistence type="predicted"/>
<evidence type="ECO:0000256" key="4">
    <source>
        <dbReference type="ARBA" id="ARBA00022692"/>
    </source>
</evidence>
<dbReference type="Gene3D" id="3.20.20.80">
    <property type="entry name" value="Glycosidases"/>
    <property type="match status" value="1"/>
</dbReference>
<evidence type="ECO:0000256" key="12">
    <source>
        <dbReference type="SAM" id="Phobius"/>
    </source>
</evidence>
<evidence type="ECO:0000256" key="9">
    <source>
        <dbReference type="ARBA" id="ARBA00066964"/>
    </source>
</evidence>
<dbReference type="PANTHER" id="PTHR43867">
    <property type="entry name" value="CELLULOSE SYNTHASE CATALYTIC SUBUNIT A [UDP-FORMING]"/>
    <property type="match status" value="1"/>
</dbReference>
<evidence type="ECO:0000256" key="6">
    <source>
        <dbReference type="ARBA" id="ARBA00022989"/>
    </source>
</evidence>
<dbReference type="SUPFAM" id="SSF53448">
    <property type="entry name" value="Nucleotide-diphospho-sugar transferases"/>
    <property type="match status" value="1"/>
</dbReference>
<evidence type="ECO:0000256" key="8">
    <source>
        <dbReference type="ARBA" id="ARBA00053004"/>
    </source>
</evidence>
<evidence type="ECO:0000256" key="1">
    <source>
        <dbReference type="ARBA" id="ARBA00004141"/>
    </source>
</evidence>
<evidence type="ECO:0000313" key="14">
    <source>
        <dbReference type="Proteomes" id="UP000189796"/>
    </source>
</evidence>
<dbReference type="GO" id="GO:0016758">
    <property type="term" value="F:hexosyltransferase activity"/>
    <property type="evidence" value="ECO:0007669"/>
    <property type="project" value="TreeGrafter"/>
</dbReference>
<dbReference type="FunFam" id="3.90.550.10:FF:000164">
    <property type="entry name" value="Beta-(1-3)-glucosyl transferase"/>
    <property type="match status" value="1"/>
</dbReference>
<feature type="transmembrane region" description="Helical" evidence="12">
    <location>
        <begin position="701"/>
        <end position="724"/>
    </location>
</feature>
<dbReference type="GO" id="GO:0005886">
    <property type="term" value="C:plasma membrane"/>
    <property type="evidence" value="ECO:0007669"/>
    <property type="project" value="TreeGrafter"/>
</dbReference>